<evidence type="ECO:0000256" key="1">
    <source>
        <dbReference type="SAM" id="MobiDB-lite"/>
    </source>
</evidence>
<proteinExistence type="predicted"/>
<gene>
    <name evidence="3" type="ORF">JBS370_LOCUS37226</name>
</gene>
<sequence length="550" mass="64532">MYETIRPKVVHTAIKYLVEQELYKDEDKKFNENENTGEGFDDDDNWNECDDKPINPGATETLLNDETDDQNDIGIKFAPGENNRPISILMDLKVDELTFPKIYCRKQRKIKENVKLTYAKIAKSELRMFDRRCGRVSKLFFTYKKLQTRKFSDAISINLRKTKNTKKINVAQMLNRDYVNGLTHSDDAFTFLRCDRSSPAFWELKKKEVIAMNRQLGCATLLLTLSAGETDWSELIVILTQVLENKVITLEEAENMSYEKKCDLIRQDPVTCVRYFEHRLKCLWETLSAPCDPFQVYELVDKYARTEFQVRGSPHVHALLWLKNAPKYKKNNPEPIERCTEFIDKLISVNSKPTEFSKELISLQRHNHSHICKKHVKDSIKCRFGIPYFPMRKTMILEPFSDDEKLTKKEREEISKNRQNVIKELDKISKDQDNSLTFEEFLKHVNMNEEEYIKMIRAELKKAKVFLKRAPNEIRINAYNPMIMSLHKANMDIQFILDPYACSMYCVDYISKSENGMSKLLREALNELKKGNNTVRERLRVIANKFLNSS</sequence>
<dbReference type="PANTHER" id="PTHR47642">
    <property type="entry name" value="ATP-DEPENDENT DNA HELICASE"/>
    <property type="match status" value="1"/>
</dbReference>
<feature type="region of interest" description="Disordered" evidence="1">
    <location>
        <begin position="28"/>
        <end position="54"/>
    </location>
</feature>
<accession>A0A820D1P3</accession>
<feature type="non-terminal residue" evidence="3">
    <location>
        <position position="550"/>
    </location>
</feature>
<dbReference type="PANTHER" id="PTHR47642:SF5">
    <property type="entry name" value="ATP-DEPENDENT DNA HELICASE"/>
    <property type="match status" value="1"/>
</dbReference>
<organism evidence="3 4">
    <name type="scientific">Rotaria sordida</name>
    <dbReference type="NCBI Taxonomy" id="392033"/>
    <lineage>
        <taxon>Eukaryota</taxon>
        <taxon>Metazoa</taxon>
        <taxon>Spiralia</taxon>
        <taxon>Gnathifera</taxon>
        <taxon>Rotifera</taxon>
        <taxon>Eurotatoria</taxon>
        <taxon>Bdelloidea</taxon>
        <taxon>Philodinida</taxon>
        <taxon>Philodinidae</taxon>
        <taxon>Rotaria</taxon>
    </lineage>
</organism>
<dbReference type="Proteomes" id="UP000663836">
    <property type="component" value="Unassembled WGS sequence"/>
</dbReference>
<dbReference type="InterPro" id="IPR051055">
    <property type="entry name" value="PIF1_helicase"/>
</dbReference>
<feature type="compositionally biased region" description="Acidic residues" evidence="1">
    <location>
        <begin position="39"/>
        <end position="48"/>
    </location>
</feature>
<evidence type="ECO:0000313" key="3">
    <source>
        <dbReference type="EMBL" id="CAF4216175.1"/>
    </source>
</evidence>
<reference evidence="3" key="1">
    <citation type="submission" date="2021-02" db="EMBL/GenBank/DDBJ databases">
        <authorList>
            <person name="Nowell W R."/>
        </authorList>
    </citation>
    <scope>NUCLEOTIDE SEQUENCE</scope>
</reference>
<comment type="caution">
    <text evidence="3">The sequence shown here is derived from an EMBL/GenBank/DDBJ whole genome shotgun (WGS) entry which is preliminary data.</text>
</comment>
<name>A0A820D1P3_9BILA</name>
<dbReference type="AlphaFoldDB" id="A0A820D1P3"/>
<dbReference type="EMBL" id="CAJOBD010016526">
    <property type="protein sequence ID" value="CAF4216175.1"/>
    <property type="molecule type" value="Genomic_DNA"/>
</dbReference>
<evidence type="ECO:0000259" key="2">
    <source>
        <dbReference type="Pfam" id="PF14214"/>
    </source>
</evidence>
<dbReference type="InterPro" id="IPR025476">
    <property type="entry name" value="Helitron_helicase-like"/>
</dbReference>
<feature type="domain" description="Helitron helicase-like" evidence="2">
    <location>
        <begin position="191"/>
        <end position="320"/>
    </location>
</feature>
<protein>
    <recommendedName>
        <fullName evidence="2">Helitron helicase-like domain-containing protein</fullName>
    </recommendedName>
</protein>
<evidence type="ECO:0000313" key="4">
    <source>
        <dbReference type="Proteomes" id="UP000663836"/>
    </source>
</evidence>
<dbReference type="Pfam" id="PF14214">
    <property type="entry name" value="Helitron_like_N"/>
    <property type="match status" value="1"/>
</dbReference>